<accession>A0A5A7UDW6</accession>
<name>A0A5A7UDW6_CUCMM</name>
<dbReference type="GO" id="GO:0005840">
    <property type="term" value="C:ribosome"/>
    <property type="evidence" value="ECO:0007669"/>
    <property type="project" value="InterPro"/>
</dbReference>
<organism evidence="2 4">
    <name type="scientific">Cucumis melo var. makuwa</name>
    <name type="common">Oriental melon</name>
    <dbReference type="NCBI Taxonomy" id="1194695"/>
    <lineage>
        <taxon>Eukaryota</taxon>
        <taxon>Viridiplantae</taxon>
        <taxon>Streptophyta</taxon>
        <taxon>Embryophyta</taxon>
        <taxon>Tracheophyta</taxon>
        <taxon>Spermatophyta</taxon>
        <taxon>Magnoliopsida</taxon>
        <taxon>eudicotyledons</taxon>
        <taxon>Gunneridae</taxon>
        <taxon>Pentapetalae</taxon>
        <taxon>rosids</taxon>
        <taxon>fabids</taxon>
        <taxon>Cucurbitales</taxon>
        <taxon>Cucurbitaceae</taxon>
        <taxon>Benincaseae</taxon>
        <taxon>Cucumis</taxon>
    </lineage>
</organism>
<dbReference type="EMBL" id="SSTE01011134">
    <property type="protein sequence ID" value="KAA0051721.1"/>
    <property type="molecule type" value="Genomic_DNA"/>
</dbReference>
<evidence type="ECO:0000256" key="1">
    <source>
        <dbReference type="SAM" id="MobiDB-lite"/>
    </source>
</evidence>
<feature type="region of interest" description="Disordered" evidence="1">
    <location>
        <begin position="52"/>
        <end position="95"/>
    </location>
</feature>
<dbReference type="AlphaFoldDB" id="A0A5A7UDW6"/>
<evidence type="ECO:0000313" key="5">
    <source>
        <dbReference type="Proteomes" id="UP000321947"/>
    </source>
</evidence>
<dbReference type="GO" id="GO:0003735">
    <property type="term" value="F:structural constituent of ribosome"/>
    <property type="evidence" value="ECO:0007669"/>
    <property type="project" value="InterPro"/>
</dbReference>
<evidence type="ECO:0000313" key="4">
    <source>
        <dbReference type="Proteomes" id="UP000321393"/>
    </source>
</evidence>
<evidence type="ECO:0000313" key="3">
    <source>
        <dbReference type="EMBL" id="TYK01305.1"/>
    </source>
</evidence>
<reference evidence="4 5" key="1">
    <citation type="submission" date="2019-08" db="EMBL/GenBank/DDBJ databases">
        <title>Draft genome sequences of two oriental melons (Cucumis melo L. var makuwa).</title>
        <authorList>
            <person name="Kwon S.-Y."/>
        </authorList>
    </citation>
    <scope>NUCLEOTIDE SEQUENCE [LARGE SCALE GENOMIC DNA]</scope>
    <source>
        <strain evidence="5">cv. Chang Bougi</strain>
        <strain evidence="4">cv. SW 3</strain>
        <tissue evidence="2">Leaf</tissue>
    </source>
</reference>
<comment type="caution">
    <text evidence="2">The sequence shown here is derived from an EMBL/GenBank/DDBJ whole genome shotgun (WGS) entry which is preliminary data.</text>
</comment>
<dbReference type="GO" id="GO:0019843">
    <property type="term" value="F:rRNA binding"/>
    <property type="evidence" value="ECO:0007669"/>
    <property type="project" value="InterPro"/>
</dbReference>
<proteinExistence type="predicted"/>
<gene>
    <name evidence="3" type="ORF">E5676_scaffold827G00050</name>
    <name evidence="2" type="ORF">E6C27_scaffold60G001070</name>
</gene>
<dbReference type="Gene3D" id="3.90.930.12">
    <property type="entry name" value="Ribosomal protein L6, alpha-beta domain"/>
    <property type="match status" value="1"/>
</dbReference>
<dbReference type="Proteomes" id="UP000321393">
    <property type="component" value="Unassembled WGS sequence"/>
</dbReference>
<dbReference type="Proteomes" id="UP000321947">
    <property type="component" value="Unassembled WGS sequence"/>
</dbReference>
<dbReference type="EMBL" id="SSTD01016277">
    <property type="protein sequence ID" value="TYK01305.1"/>
    <property type="molecule type" value="Genomic_DNA"/>
</dbReference>
<sequence length="125" mass="14208">MSFKNKDIRKFLDGIYVSQKGTIVGVDECKTLVEMGSQTTQDIEEDDMNINLEDFDIPNPHGLEPPSGEDMPSTPTSMAHDAGSSRPRKKRRSYSGDLVDNFAQVCKKLPRKLERLLHGREKKWK</sequence>
<evidence type="ECO:0000313" key="2">
    <source>
        <dbReference type="EMBL" id="KAA0051721.1"/>
    </source>
</evidence>
<dbReference type="InterPro" id="IPR036789">
    <property type="entry name" value="Ribosomal_uL6-like_a/b-dom_sf"/>
</dbReference>
<protein>
    <submittedName>
        <fullName evidence="2">Uncharacterized protein</fullName>
    </submittedName>
</protein>
<dbReference type="GO" id="GO:0006412">
    <property type="term" value="P:translation"/>
    <property type="evidence" value="ECO:0007669"/>
    <property type="project" value="InterPro"/>
</dbReference>